<evidence type="ECO:0000313" key="3">
    <source>
        <dbReference type="Proteomes" id="UP001054889"/>
    </source>
</evidence>
<dbReference type="EMBL" id="BQKI01000028">
    <property type="protein sequence ID" value="GJN12931.1"/>
    <property type="molecule type" value="Genomic_DNA"/>
</dbReference>
<feature type="region of interest" description="Disordered" evidence="1">
    <location>
        <begin position="128"/>
        <end position="148"/>
    </location>
</feature>
<comment type="caution">
    <text evidence="2">The sequence shown here is derived from an EMBL/GenBank/DDBJ whole genome shotgun (WGS) entry which is preliminary data.</text>
</comment>
<evidence type="ECO:0000313" key="2">
    <source>
        <dbReference type="EMBL" id="GJN12931.1"/>
    </source>
</evidence>
<accession>A0AAV5DRD4</accession>
<organism evidence="2 3">
    <name type="scientific">Eleusine coracana subsp. coracana</name>
    <dbReference type="NCBI Taxonomy" id="191504"/>
    <lineage>
        <taxon>Eukaryota</taxon>
        <taxon>Viridiplantae</taxon>
        <taxon>Streptophyta</taxon>
        <taxon>Embryophyta</taxon>
        <taxon>Tracheophyta</taxon>
        <taxon>Spermatophyta</taxon>
        <taxon>Magnoliopsida</taxon>
        <taxon>Liliopsida</taxon>
        <taxon>Poales</taxon>
        <taxon>Poaceae</taxon>
        <taxon>PACMAD clade</taxon>
        <taxon>Chloridoideae</taxon>
        <taxon>Cynodonteae</taxon>
        <taxon>Eleusininae</taxon>
        <taxon>Eleusine</taxon>
    </lineage>
</organism>
<protein>
    <submittedName>
        <fullName evidence="2">Uncharacterized protein</fullName>
    </submittedName>
</protein>
<dbReference type="Gene3D" id="1.25.40.10">
    <property type="entry name" value="Tetratricopeptide repeat domain"/>
    <property type="match status" value="1"/>
</dbReference>
<dbReference type="InterPro" id="IPR011990">
    <property type="entry name" value="TPR-like_helical_dom_sf"/>
</dbReference>
<proteinExistence type="predicted"/>
<reference evidence="2" key="2">
    <citation type="submission" date="2021-12" db="EMBL/GenBank/DDBJ databases">
        <title>Resequencing data analysis of finger millet.</title>
        <authorList>
            <person name="Hatakeyama M."/>
            <person name="Aluri S."/>
            <person name="Balachadran M.T."/>
            <person name="Sivarajan S.R."/>
            <person name="Poveda L."/>
            <person name="Shimizu-Inatsugi R."/>
            <person name="Schlapbach R."/>
            <person name="Sreeman S.M."/>
            <person name="Shimizu K.K."/>
        </authorList>
    </citation>
    <scope>NUCLEOTIDE SEQUENCE</scope>
</reference>
<name>A0AAV5DRD4_ELECO</name>
<dbReference type="Proteomes" id="UP001054889">
    <property type="component" value="Unassembled WGS sequence"/>
</dbReference>
<keyword evidence="3" id="KW-1185">Reference proteome</keyword>
<gene>
    <name evidence="2" type="primary">ga31258</name>
    <name evidence="2" type="ORF">PR202_ga31258</name>
</gene>
<reference evidence="2" key="1">
    <citation type="journal article" date="2018" name="DNA Res.">
        <title>Multiple hybrid de novo genome assembly of finger millet, an orphan allotetraploid crop.</title>
        <authorList>
            <person name="Hatakeyama M."/>
            <person name="Aluri S."/>
            <person name="Balachadran M.T."/>
            <person name="Sivarajan S.R."/>
            <person name="Patrignani A."/>
            <person name="Gruter S."/>
            <person name="Poveda L."/>
            <person name="Shimizu-Inatsugi R."/>
            <person name="Baeten J."/>
            <person name="Francoijs K.J."/>
            <person name="Nataraja K.N."/>
            <person name="Reddy Y.A.N."/>
            <person name="Phadnis S."/>
            <person name="Ravikumar R.L."/>
            <person name="Schlapbach R."/>
            <person name="Sreeman S.M."/>
            <person name="Shimizu K.K."/>
        </authorList>
    </citation>
    <scope>NUCLEOTIDE SEQUENCE</scope>
</reference>
<evidence type="ECO:0000256" key="1">
    <source>
        <dbReference type="SAM" id="MobiDB-lite"/>
    </source>
</evidence>
<dbReference type="AlphaFoldDB" id="A0AAV5DRD4"/>
<sequence>MSRFLHRAAIAATRALGRPSDPRPYSGLFLASASPSGAGHLGLLARARPSLRRDLDTLLTPEALLLDATHVLVAAALRDRPHSGRMTRRFADDVFSDNPEARFLLTLVDAEDGRFDDMLNTLARLAAGSPGPALSSSRRGSLRPARPGAVADAHQSHVAAAALRFIDDYATEGGMSAFQVLATGLLKHAVKRACSNNLALDVGVFRVVAEAVALSGRDRKGRGPFYVVQAFQALLSAVVLRTVPLCGERVHAALRVVGGDLERAIVEGRDAADLRLLLAFLAARNGYFDEALDTYAAAARDSPSDPRPHYLAHKLCVLAGLQEQADKWLASYEGLVNAAGSSSLDEQDALRTLAEEAVVAVALGVGFVVADDDRRFPVVMRKIVGVAGQGDALGGAAGGQGGARVPARRCLVRAQRVQGQDRRAEQKARKTQSFAHLVAVVLLVSRSPPRKKSLLLAHSHVGPPRNVLRAFSRVMGLPRDPRPYSGLFLASYSPSGPGHLGLVRARPALRDLNALLAPESFLLDATHAVGATALRIRPFTGRVARLLRDVTGPQIIAEAEAQGDAEDAEFEHIFMALVDAKDGRLEDALARLATERPGTRSRLVAASFCDLLGRVEDCDRWLASIPENGDDASLPHSRENIWFQLGLVAGAPGAVAGSQDQVASAACHIINDRAMEGHMSSSHIIVTAFLKLVAARTCTLDRDGIFLQVARDAYKSLSADATTSKGAAFFVLDASLALLSAAVLRALPLCGESIRSAARVSERDLARAVEEGDASTAASLRLLLAFLAARDGRFDEALEWYAEMARDDPCDPWPHYLAHALCLFSGRPSEEADKWEASYKRLGPVSTEERVALYTLKDELVIALVIGGSPLAFKQDDFPVSASRVINAAATRVDAALVSALQDKERSVGARLELRAVLTFLHAWTWWKLKELKGKHCGNCAPKE</sequence>
<dbReference type="SUPFAM" id="SSF48452">
    <property type="entry name" value="TPR-like"/>
    <property type="match status" value="1"/>
</dbReference>